<dbReference type="PRINTS" id="PR00622">
    <property type="entry name" value="HISTONEH3"/>
</dbReference>
<dbReference type="InterPro" id="IPR009072">
    <property type="entry name" value="Histone-fold"/>
</dbReference>
<comment type="similarity">
    <text evidence="2">Belongs to the histone H3 family.</text>
</comment>
<dbReference type="GO" id="GO:0005654">
    <property type="term" value="C:nucleoplasm"/>
    <property type="evidence" value="ECO:0007669"/>
    <property type="project" value="UniProtKB-ARBA"/>
</dbReference>
<evidence type="ECO:0000313" key="6">
    <source>
        <dbReference type="EMBL" id="KAI1722020.1"/>
    </source>
</evidence>
<dbReference type="SMART" id="SM00428">
    <property type="entry name" value="H3"/>
    <property type="match status" value="1"/>
</dbReference>
<comment type="caution">
    <text evidence="6">The sequence shown here is derived from an EMBL/GenBank/DDBJ whole genome shotgun (WGS) entry which is preliminary data.</text>
</comment>
<evidence type="ECO:0000256" key="4">
    <source>
        <dbReference type="ARBA" id="ARBA00059206"/>
    </source>
</evidence>
<organism evidence="6 7">
    <name type="scientific">Ditylenchus destructor</name>
    <dbReference type="NCBI Taxonomy" id="166010"/>
    <lineage>
        <taxon>Eukaryota</taxon>
        <taxon>Metazoa</taxon>
        <taxon>Ecdysozoa</taxon>
        <taxon>Nematoda</taxon>
        <taxon>Chromadorea</taxon>
        <taxon>Rhabditida</taxon>
        <taxon>Tylenchina</taxon>
        <taxon>Tylenchomorpha</taxon>
        <taxon>Sphaerularioidea</taxon>
        <taxon>Anguinidae</taxon>
        <taxon>Anguininae</taxon>
        <taxon>Ditylenchus</taxon>
    </lineage>
</organism>
<evidence type="ECO:0000313" key="7">
    <source>
        <dbReference type="Proteomes" id="UP001201812"/>
    </source>
</evidence>
<dbReference type="Proteomes" id="UP001201812">
    <property type="component" value="Unassembled WGS sequence"/>
</dbReference>
<evidence type="ECO:0000259" key="5">
    <source>
        <dbReference type="Pfam" id="PF00125"/>
    </source>
</evidence>
<dbReference type="InterPro" id="IPR000164">
    <property type="entry name" value="Histone_H3/CENP-A"/>
</dbReference>
<comment type="function">
    <text evidence="4">Putative variant histone H3 which may replace conventional H3 in a subset of nucleosomes. Nucleosomes wrap and compact DNA into chromatin, limiting DNA accessibility to the cellular machineries which require DNA as a template. Histones thereby play a central role in transcription regulation, DNA repair, DNA replication and chromosomal stability. DNA accessibility is regulated via a complex set of post-translational modifications of histones, also called histone code, and nucleosome remodeling.</text>
</comment>
<proteinExistence type="inferred from homology"/>
<dbReference type="GO" id="GO:0003677">
    <property type="term" value="F:DNA binding"/>
    <property type="evidence" value="ECO:0007669"/>
    <property type="project" value="InterPro"/>
</dbReference>
<sequence>MARIKNVARKTVAKKAPRKGIARKTADDPLHRKVFAVKLPSSGGIKKPRRYRPGTVALREIRRYQKSTELLLRKLPFQRLVREIAQEYQTAIRFRSSSVMALQEAAEAYLVGLFEDANFCAIHAKRVTIMAKDLALARRLRAETL</sequence>
<evidence type="ECO:0000256" key="2">
    <source>
        <dbReference type="ARBA" id="ARBA00010343"/>
    </source>
</evidence>
<feature type="domain" description="Core Histone H2A/H2B/H3" evidence="5">
    <location>
        <begin position="53"/>
        <end position="140"/>
    </location>
</feature>
<evidence type="ECO:0000256" key="3">
    <source>
        <dbReference type="ARBA" id="ARBA00022454"/>
    </source>
</evidence>
<dbReference type="CDD" id="cd22911">
    <property type="entry name" value="HFD_H3"/>
    <property type="match status" value="1"/>
</dbReference>
<dbReference type="FunFam" id="1.10.20.10:FF:000001">
    <property type="entry name" value="Histone H3"/>
    <property type="match status" value="1"/>
</dbReference>
<accession>A0AAD4NE91</accession>
<keyword evidence="7" id="KW-1185">Reference proteome</keyword>
<dbReference type="Pfam" id="PF00125">
    <property type="entry name" value="Histone"/>
    <property type="match status" value="1"/>
</dbReference>
<dbReference type="EMBL" id="JAKKPZ010000004">
    <property type="protein sequence ID" value="KAI1722020.1"/>
    <property type="molecule type" value="Genomic_DNA"/>
</dbReference>
<dbReference type="AlphaFoldDB" id="A0AAD4NE91"/>
<protein>
    <submittedName>
        <fullName evidence="6">Core histone h2A/H2B/H3/H4 domain-containing protein</fullName>
    </submittedName>
</protein>
<dbReference type="Gene3D" id="1.10.20.10">
    <property type="entry name" value="Histone, subunit A"/>
    <property type="match status" value="1"/>
</dbReference>
<keyword evidence="3" id="KW-0158">Chromosome</keyword>
<dbReference type="GO" id="GO:0046982">
    <property type="term" value="F:protein heterodimerization activity"/>
    <property type="evidence" value="ECO:0007669"/>
    <property type="project" value="InterPro"/>
</dbReference>
<evidence type="ECO:0000256" key="1">
    <source>
        <dbReference type="ARBA" id="ARBA00004286"/>
    </source>
</evidence>
<dbReference type="PROSITE" id="PS00959">
    <property type="entry name" value="HISTONE_H3_2"/>
    <property type="match status" value="1"/>
</dbReference>
<dbReference type="SUPFAM" id="SSF47113">
    <property type="entry name" value="Histone-fold"/>
    <property type="match status" value="1"/>
</dbReference>
<dbReference type="GO" id="GO:0030527">
    <property type="term" value="F:structural constituent of chromatin"/>
    <property type="evidence" value="ECO:0007669"/>
    <property type="project" value="InterPro"/>
</dbReference>
<reference evidence="6" key="1">
    <citation type="submission" date="2022-01" db="EMBL/GenBank/DDBJ databases">
        <title>Genome Sequence Resource for Two Populations of Ditylenchus destructor, the Migratory Endoparasitic Phytonematode.</title>
        <authorList>
            <person name="Zhang H."/>
            <person name="Lin R."/>
            <person name="Xie B."/>
        </authorList>
    </citation>
    <scope>NUCLEOTIDE SEQUENCE</scope>
    <source>
        <strain evidence="6">BazhouSP</strain>
    </source>
</reference>
<dbReference type="GO" id="GO:0000786">
    <property type="term" value="C:nucleosome"/>
    <property type="evidence" value="ECO:0007669"/>
    <property type="project" value="InterPro"/>
</dbReference>
<dbReference type="PANTHER" id="PTHR11426">
    <property type="entry name" value="HISTONE H3"/>
    <property type="match status" value="1"/>
</dbReference>
<comment type="subcellular location">
    <subcellularLocation>
        <location evidence="1">Chromosome</location>
    </subcellularLocation>
</comment>
<name>A0AAD4NE91_9BILA</name>
<gene>
    <name evidence="6" type="ORF">DdX_04315</name>
</gene>
<dbReference type="InterPro" id="IPR007125">
    <property type="entry name" value="H2A/H2B/H3"/>
</dbReference>